<feature type="region of interest" description="Disordered" evidence="1">
    <location>
        <begin position="192"/>
        <end position="211"/>
    </location>
</feature>
<feature type="domain" description="MOFRL-associated" evidence="3">
    <location>
        <begin position="12"/>
        <end position="231"/>
    </location>
</feature>
<dbReference type="SUPFAM" id="SSF82544">
    <property type="entry name" value="GckA/TtuD-like"/>
    <property type="match status" value="1"/>
</dbReference>
<evidence type="ECO:0000259" key="3">
    <source>
        <dbReference type="Pfam" id="PF13660"/>
    </source>
</evidence>
<dbReference type="Pfam" id="PF05161">
    <property type="entry name" value="MOFRL"/>
    <property type="match status" value="1"/>
</dbReference>
<dbReference type="HOGENOM" id="CLU_032279_1_1_6"/>
<reference evidence="4 5" key="2">
    <citation type="journal article" date="2013" name="Stand. Genomic Sci.">
        <title>Complete genome sequence of Halorhodospira halophila SL1.</title>
        <authorList>
            <person name="Challacombe J.F."/>
            <person name="Majid S."/>
            <person name="Deole R."/>
            <person name="Brettin T.S."/>
            <person name="Bruce D."/>
            <person name="Delano S.F."/>
            <person name="Detter J.C."/>
            <person name="Gleasner C.D."/>
            <person name="Han C.S."/>
            <person name="Misra M."/>
            <person name="Reitenga K.G."/>
            <person name="Mikhailova N."/>
            <person name="Woyke T."/>
            <person name="Pitluck S."/>
            <person name="Nolan M."/>
            <person name="Land M.L."/>
            <person name="Saunders E."/>
            <person name="Tapia R."/>
            <person name="Lapidus A."/>
            <person name="Ivanova N."/>
            <person name="Hoff W.D."/>
        </authorList>
    </citation>
    <scope>NUCLEOTIDE SEQUENCE [LARGE SCALE GENOMIC DNA]</scope>
    <source>
        <strain evidence="5">DSM 244 / SL1</strain>
    </source>
</reference>
<dbReference type="InterPro" id="IPR007835">
    <property type="entry name" value="MOFRL"/>
</dbReference>
<evidence type="ECO:0000256" key="1">
    <source>
        <dbReference type="SAM" id="MobiDB-lite"/>
    </source>
</evidence>
<dbReference type="eggNOG" id="COG2379">
    <property type="taxonomic scope" value="Bacteria"/>
</dbReference>
<name>A1WWI0_HALHL</name>
<dbReference type="InterPro" id="IPR039760">
    <property type="entry name" value="MOFRL_protein"/>
</dbReference>
<dbReference type="STRING" id="349124.Hhal_1267"/>
<dbReference type="Gene3D" id="3.40.1480.10">
    <property type="entry name" value="MOFRL domain"/>
    <property type="match status" value="1"/>
</dbReference>
<dbReference type="OrthoDB" id="9766552at2"/>
<feature type="compositionally biased region" description="Polar residues" evidence="1">
    <location>
        <begin position="199"/>
        <end position="209"/>
    </location>
</feature>
<organism evidence="4 5">
    <name type="scientific">Halorhodospira halophila (strain DSM 244 / SL1)</name>
    <name type="common">Ectothiorhodospira halophila (strain DSM 244 / SL1)</name>
    <dbReference type="NCBI Taxonomy" id="349124"/>
    <lineage>
        <taxon>Bacteria</taxon>
        <taxon>Pseudomonadati</taxon>
        <taxon>Pseudomonadota</taxon>
        <taxon>Gammaproteobacteria</taxon>
        <taxon>Chromatiales</taxon>
        <taxon>Ectothiorhodospiraceae</taxon>
        <taxon>Halorhodospira</taxon>
    </lineage>
</organism>
<keyword evidence="4" id="KW-0418">Kinase</keyword>
<evidence type="ECO:0000313" key="5">
    <source>
        <dbReference type="Proteomes" id="UP000000647"/>
    </source>
</evidence>
<proteinExistence type="predicted"/>
<evidence type="ECO:0000313" key="4">
    <source>
        <dbReference type="EMBL" id="ABM62042.1"/>
    </source>
</evidence>
<keyword evidence="5" id="KW-1185">Reference proteome</keyword>
<feature type="domain" description="MOFRL" evidence="2">
    <location>
        <begin position="310"/>
        <end position="415"/>
    </location>
</feature>
<dbReference type="GO" id="GO:0008887">
    <property type="term" value="F:glycerate kinase activity"/>
    <property type="evidence" value="ECO:0007669"/>
    <property type="project" value="InterPro"/>
</dbReference>
<dbReference type="Pfam" id="PF13660">
    <property type="entry name" value="DUF4147"/>
    <property type="match status" value="1"/>
</dbReference>
<keyword evidence="4" id="KW-0808">Transferase</keyword>
<dbReference type="FunFam" id="3.40.1480.10:FF:000002">
    <property type="entry name" value="Glycerate kinase"/>
    <property type="match status" value="1"/>
</dbReference>
<dbReference type="KEGG" id="hha:Hhal_1267"/>
<dbReference type="PANTHER" id="PTHR12227">
    <property type="entry name" value="GLYCERATE KINASE"/>
    <property type="match status" value="1"/>
</dbReference>
<dbReference type="GO" id="GO:0005737">
    <property type="term" value="C:cytoplasm"/>
    <property type="evidence" value="ECO:0007669"/>
    <property type="project" value="TreeGrafter"/>
</dbReference>
<dbReference type="AlphaFoldDB" id="A1WWI0"/>
<dbReference type="InterPro" id="IPR038614">
    <property type="entry name" value="GK_N_sf"/>
</dbReference>
<dbReference type="InterPro" id="IPR025286">
    <property type="entry name" value="MOFRL_assoc_dom"/>
</dbReference>
<evidence type="ECO:0000259" key="2">
    <source>
        <dbReference type="Pfam" id="PF05161"/>
    </source>
</evidence>
<accession>A1WWI0</accession>
<dbReference type="Proteomes" id="UP000000647">
    <property type="component" value="Chromosome"/>
</dbReference>
<dbReference type="EC" id="2.7.1.-" evidence="4"/>
<dbReference type="InterPro" id="IPR037035">
    <property type="entry name" value="GK-like_C_sf"/>
</dbReference>
<dbReference type="EMBL" id="CP000544">
    <property type="protein sequence ID" value="ABM62042.1"/>
    <property type="molecule type" value="Genomic_DNA"/>
</dbReference>
<dbReference type="PANTHER" id="PTHR12227:SF0">
    <property type="entry name" value="GLYCERATE KINASE"/>
    <property type="match status" value="1"/>
</dbReference>
<gene>
    <name evidence="4" type="ordered locus">Hhal_1267</name>
</gene>
<sequence length="422" mass="43689">MGAERRNHREWLERWFQAALTAVDPARCLPPMLPEPGAGKTVVVGAGKAAASMAAAVEANWPGPLSGTVIVPYRHAAPTRSIEVREAGHPVPDEAGVAATQRLLGQLEGLEERDLVLVLLSGGGSALLTAPAPPLTLADKQATTRALLRSGAPIDAINTVRRHLSTVKGGRLALRAHPARVVTLLISDVPGDDPATIASGPTSPDSSTPEDARRLLDRYGVPCGTSVAEALDRAQLPPRPDDPRLRRVSCHVVAGAQAALQAAAQAARAEGMTPLVLGDTIEGEAREVARVLIGMGRSCRRWGAPVPPPCVLLSGGETSVTVRGSGRGGRNTELALAAALAAEGIPGFHLLCADTDGIDGSEDNAGAVVDPASLARARAHGLDPWAYLADNDSYGLFKAAGGLLHTGPTLTNVNDFRALLIP</sequence>
<dbReference type="Gene3D" id="3.40.50.10180">
    <property type="entry name" value="Glycerate kinase, MOFRL-like N-terminal domain"/>
    <property type="match status" value="1"/>
</dbReference>
<reference evidence="5" key="1">
    <citation type="submission" date="2006-12" db="EMBL/GenBank/DDBJ databases">
        <title>Complete sequence of Halorhodospira halophila SL1.</title>
        <authorList>
            <consortium name="US DOE Joint Genome Institute"/>
            <person name="Copeland A."/>
            <person name="Lucas S."/>
            <person name="Lapidus A."/>
            <person name="Barry K."/>
            <person name="Detter J.C."/>
            <person name="Glavina del Rio T."/>
            <person name="Hammon N."/>
            <person name="Israni S."/>
            <person name="Dalin E."/>
            <person name="Tice H."/>
            <person name="Pitluck S."/>
            <person name="Saunders E."/>
            <person name="Brettin T."/>
            <person name="Bruce D."/>
            <person name="Han C."/>
            <person name="Tapia R."/>
            <person name="Schmutz J."/>
            <person name="Larimer F."/>
            <person name="Land M."/>
            <person name="Hauser L."/>
            <person name="Kyrpides N."/>
            <person name="Mikhailova N."/>
            <person name="Hoff W."/>
            <person name="Richardson P."/>
        </authorList>
    </citation>
    <scope>NUCLEOTIDE SEQUENCE [LARGE SCALE GENOMIC DNA]</scope>
    <source>
        <strain evidence="5">DSM 244 / SL1</strain>
    </source>
</reference>
<protein>
    <submittedName>
        <fullName evidence="4">Glycerate 2-kinase</fullName>
        <ecNumber evidence="4">2.7.1.-</ecNumber>
    </submittedName>
</protein>